<dbReference type="SUPFAM" id="SSF57667">
    <property type="entry name" value="beta-beta-alpha zinc fingers"/>
    <property type="match status" value="1"/>
</dbReference>
<dbReference type="AlphaFoldDB" id="A0AAD9RSA4"/>
<feature type="domain" description="C2H2-type" evidence="2">
    <location>
        <begin position="85"/>
        <end position="112"/>
    </location>
</feature>
<comment type="caution">
    <text evidence="3">The sequence shown here is derived from an EMBL/GenBank/DDBJ whole genome shotgun (WGS) entry which is preliminary data.</text>
</comment>
<feature type="domain" description="C2H2-type" evidence="2">
    <location>
        <begin position="56"/>
        <end position="83"/>
    </location>
</feature>
<keyword evidence="1" id="KW-0863">Zinc-finger</keyword>
<keyword evidence="1" id="KW-0479">Metal-binding</keyword>
<keyword evidence="1" id="KW-0862">Zinc</keyword>
<organism evidence="3 4">
    <name type="scientific">Odynerus spinipes</name>
    <dbReference type="NCBI Taxonomy" id="1348599"/>
    <lineage>
        <taxon>Eukaryota</taxon>
        <taxon>Metazoa</taxon>
        <taxon>Ecdysozoa</taxon>
        <taxon>Arthropoda</taxon>
        <taxon>Hexapoda</taxon>
        <taxon>Insecta</taxon>
        <taxon>Pterygota</taxon>
        <taxon>Neoptera</taxon>
        <taxon>Endopterygota</taxon>
        <taxon>Hymenoptera</taxon>
        <taxon>Apocrita</taxon>
        <taxon>Aculeata</taxon>
        <taxon>Vespoidea</taxon>
        <taxon>Vespidae</taxon>
        <taxon>Eumeninae</taxon>
        <taxon>Odynerus</taxon>
    </lineage>
</organism>
<proteinExistence type="predicted"/>
<evidence type="ECO:0000256" key="1">
    <source>
        <dbReference type="PROSITE-ProRule" id="PRU00042"/>
    </source>
</evidence>
<evidence type="ECO:0000259" key="2">
    <source>
        <dbReference type="PROSITE" id="PS50157"/>
    </source>
</evidence>
<protein>
    <recommendedName>
        <fullName evidence="2">C2H2-type domain-containing protein</fullName>
    </recommendedName>
</protein>
<dbReference type="GO" id="GO:0008270">
    <property type="term" value="F:zinc ion binding"/>
    <property type="evidence" value="ECO:0007669"/>
    <property type="project" value="UniProtKB-KW"/>
</dbReference>
<dbReference type="Proteomes" id="UP001258017">
    <property type="component" value="Unassembled WGS sequence"/>
</dbReference>
<dbReference type="Gene3D" id="3.30.160.60">
    <property type="entry name" value="Classic Zinc Finger"/>
    <property type="match status" value="1"/>
</dbReference>
<dbReference type="PROSITE" id="PS50157">
    <property type="entry name" value="ZINC_FINGER_C2H2_2"/>
    <property type="match status" value="2"/>
</dbReference>
<dbReference type="SMART" id="SM00355">
    <property type="entry name" value="ZnF_C2H2"/>
    <property type="match status" value="2"/>
</dbReference>
<accession>A0AAD9RSA4</accession>
<gene>
    <name evidence="3" type="ORF">KPH14_002502</name>
</gene>
<reference evidence="3" key="1">
    <citation type="submission" date="2021-08" db="EMBL/GenBank/DDBJ databases">
        <authorList>
            <person name="Misof B."/>
            <person name="Oliver O."/>
            <person name="Podsiadlowski L."/>
            <person name="Donath A."/>
            <person name="Peters R."/>
            <person name="Mayer C."/>
            <person name="Rust J."/>
            <person name="Gunkel S."/>
            <person name="Lesny P."/>
            <person name="Martin S."/>
            <person name="Oeyen J.P."/>
            <person name="Petersen M."/>
            <person name="Panagiotis P."/>
            <person name="Wilbrandt J."/>
            <person name="Tanja T."/>
        </authorList>
    </citation>
    <scope>NUCLEOTIDE SEQUENCE</scope>
    <source>
        <strain evidence="3">GBR_01_08_01A</strain>
        <tissue evidence="3">Thorax + abdomen</tissue>
    </source>
</reference>
<evidence type="ECO:0000313" key="4">
    <source>
        <dbReference type="Proteomes" id="UP001258017"/>
    </source>
</evidence>
<name>A0AAD9RSA4_9HYME</name>
<dbReference type="EMBL" id="JAIFRP010000023">
    <property type="protein sequence ID" value="KAK2584906.1"/>
    <property type="molecule type" value="Genomic_DNA"/>
</dbReference>
<dbReference type="InterPro" id="IPR013087">
    <property type="entry name" value="Znf_C2H2_type"/>
</dbReference>
<sequence length="113" mass="13288">MSVVLILSYTRTDTHPPDNLSNSSELLSFFVLVAPLSLCRAIVRHCVCLNGTRKEFACNLCPRTYSTMRALRFHQRIECNQEPRFSCESCDYKTLRRTSLQRHMLRHRRDRPD</sequence>
<reference evidence="3" key="2">
    <citation type="journal article" date="2023" name="Commun. Biol.">
        <title>Intrasexual cuticular hydrocarbon dimorphism in a wasp sheds light on hydrocarbon biosynthesis genes in Hymenoptera.</title>
        <authorList>
            <person name="Moris V.C."/>
            <person name="Podsiadlowski L."/>
            <person name="Martin S."/>
            <person name="Oeyen J.P."/>
            <person name="Donath A."/>
            <person name="Petersen M."/>
            <person name="Wilbrandt J."/>
            <person name="Misof B."/>
            <person name="Liedtke D."/>
            <person name="Thamm M."/>
            <person name="Scheiner R."/>
            <person name="Schmitt T."/>
            <person name="Niehuis O."/>
        </authorList>
    </citation>
    <scope>NUCLEOTIDE SEQUENCE</scope>
    <source>
        <strain evidence="3">GBR_01_08_01A</strain>
    </source>
</reference>
<keyword evidence="4" id="KW-1185">Reference proteome</keyword>
<dbReference type="InterPro" id="IPR036236">
    <property type="entry name" value="Znf_C2H2_sf"/>
</dbReference>
<evidence type="ECO:0000313" key="3">
    <source>
        <dbReference type="EMBL" id="KAK2584906.1"/>
    </source>
</evidence>